<proteinExistence type="predicted"/>
<sequence length="131" mass="14854">MILPKFPNGNLYFADPRRYCGQALPLCASLMCSLRGSARAAMIVEQPCCLRQCYAYQRLEKTMNHQNWPWNFPESVPVSLRDLIGRPVRTVRPGEVITLEYLAGRVTFFLDEAGLVTDIGFEPEEAVTRTV</sequence>
<evidence type="ECO:0000313" key="1">
    <source>
        <dbReference type="EMBL" id="NHZ37084.1"/>
    </source>
</evidence>
<dbReference type="Pfam" id="PF11720">
    <property type="entry name" value="Inhibitor_I78"/>
    <property type="match status" value="1"/>
</dbReference>
<dbReference type="Proteomes" id="UP000785613">
    <property type="component" value="Unassembled WGS sequence"/>
</dbReference>
<dbReference type="Gene3D" id="3.30.10.10">
    <property type="entry name" value="Trypsin Inhibitor V, subunit A"/>
    <property type="match status" value="1"/>
</dbReference>
<dbReference type="EMBL" id="VUYU01000024">
    <property type="protein sequence ID" value="NHZ37084.1"/>
    <property type="molecule type" value="Genomic_DNA"/>
</dbReference>
<organism evidence="1 2">
    <name type="scientific">Massilia rubra</name>
    <dbReference type="NCBI Taxonomy" id="2607910"/>
    <lineage>
        <taxon>Bacteria</taxon>
        <taxon>Pseudomonadati</taxon>
        <taxon>Pseudomonadota</taxon>
        <taxon>Betaproteobacteria</taxon>
        <taxon>Burkholderiales</taxon>
        <taxon>Oxalobacteraceae</taxon>
        <taxon>Telluria group</taxon>
        <taxon>Massilia</taxon>
    </lineage>
</organism>
<reference evidence="1 2" key="1">
    <citation type="submission" date="2019-09" db="EMBL/GenBank/DDBJ databases">
        <title>Taxonomy of Antarctic Massilia spp.: description of Massilia rubra sp. nov., Massilia aquatica sp. nov., Massilia mucilaginosa sp. nov., Massilia frigida sp. nov. isolated from streams, lakes and regoliths.</title>
        <authorList>
            <person name="Holochova P."/>
            <person name="Sedlacek I."/>
            <person name="Kralova S."/>
            <person name="Maslanova I."/>
            <person name="Busse H.-J."/>
            <person name="Stankova E."/>
            <person name="Vrbovska V."/>
            <person name="Kovarovic V."/>
            <person name="Bartak M."/>
            <person name="Svec P."/>
            <person name="Pantucek R."/>
        </authorList>
    </citation>
    <scope>NUCLEOTIDE SEQUENCE [LARGE SCALE GENOMIC DNA]</scope>
    <source>
        <strain evidence="1 2">CCM 8692</strain>
    </source>
</reference>
<evidence type="ECO:0008006" key="3">
    <source>
        <dbReference type="Google" id="ProtNLM"/>
    </source>
</evidence>
<dbReference type="InterPro" id="IPR021719">
    <property type="entry name" value="Prot_inh_I78"/>
</dbReference>
<gene>
    <name evidence="1" type="ORF">F0185_26300</name>
</gene>
<keyword evidence="2" id="KW-1185">Reference proteome</keyword>
<protein>
    <recommendedName>
        <fullName evidence="3">Hedgehog/Intein (Hint) domain-containing protein</fullName>
    </recommendedName>
</protein>
<comment type="caution">
    <text evidence="1">The sequence shown here is derived from an EMBL/GenBank/DDBJ whole genome shotgun (WGS) entry which is preliminary data.</text>
</comment>
<accession>A0ABX0M0D3</accession>
<evidence type="ECO:0000313" key="2">
    <source>
        <dbReference type="Proteomes" id="UP000785613"/>
    </source>
</evidence>
<name>A0ABX0M0D3_9BURK</name>